<dbReference type="GeneID" id="102003029"/>
<reference evidence="16" key="2">
    <citation type="submission" date="2025-09" db="UniProtKB">
        <authorList>
            <consortium name="Ensembl"/>
        </authorList>
    </citation>
    <scope>IDENTIFICATION</scope>
</reference>
<feature type="domain" description="G-protein coupled receptors family 1 profile" evidence="15">
    <location>
        <begin position="54"/>
        <end position="294"/>
    </location>
</feature>
<dbReference type="PROSITE" id="PS00237">
    <property type="entry name" value="G_PROTEIN_RECEP_F1_1"/>
    <property type="match status" value="1"/>
</dbReference>
<evidence type="ECO:0000256" key="4">
    <source>
        <dbReference type="ARBA" id="ARBA00022692"/>
    </source>
</evidence>
<keyword evidence="10" id="KW-0325">Glycoprotein</keyword>
<dbReference type="InterPro" id="IPR050119">
    <property type="entry name" value="CCR1-9-like"/>
</dbReference>
<accession>A0A8C2W6F0</accession>
<keyword evidence="17" id="KW-1185">Reference proteome</keyword>
<keyword evidence="4 12" id="KW-0812">Transmembrane</keyword>
<dbReference type="GO" id="GO:0060326">
    <property type="term" value="P:cell chemotaxis"/>
    <property type="evidence" value="ECO:0007669"/>
    <property type="project" value="TreeGrafter"/>
</dbReference>
<protein>
    <recommendedName>
        <fullName evidence="2">C-X-C chemokine receptor type 6</fullName>
    </recommendedName>
</protein>
<keyword evidence="7 14" id="KW-0472">Membrane</keyword>
<dbReference type="FunFam" id="1.20.1070.10:FF:000035">
    <property type="entry name" value="C-C chemokine receptor type 6"/>
    <property type="match status" value="1"/>
</dbReference>
<dbReference type="InterPro" id="IPR017452">
    <property type="entry name" value="GPCR_Rhodpsn_7TM"/>
</dbReference>
<evidence type="ECO:0000256" key="12">
    <source>
        <dbReference type="RuleBase" id="RU000688"/>
    </source>
</evidence>
<dbReference type="GO" id="GO:0015026">
    <property type="term" value="F:coreceptor activity"/>
    <property type="evidence" value="ECO:0007669"/>
    <property type="project" value="InterPro"/>
</dbReference>
<dbReference type="CTD" id="10663"/>
<organism evidence="16 17">
    <name type="scientific">Chinchilla lanigera</name>
    <name type="common">Long-tailed chinchilla</name>
    <name type="synonym">Chinchilla villidera</name>
    <dbReference type="NCBI Taxonomy" id="34839"/>
    <lineage>
        <taxon>Eukaryota</taxon>
        <taxon>Metazoa</taxon>
        <taxon>Chordata</taxon>
        <taxon>Craniata</taxon>
        <taxon>Vertebrata</taxon>
        <taxon>Euteleostomi</taxon>
        <taxon>Mammalia</taxon>
        <taxon>Eutheria</taxon>
        <taxon>Euarchontoglires</taxon>
        <taxon>Glires</taxon>
        <taxon>Rodentia</taxon>
        <taxon>Hystricomorpha</taxon>
        <taxon>Chinchillidae</taxon>
        <taxon>Chinchilla</taxon>
    </lineage>
</organism>
<feature type="transmembrane region" description="Helical" evidence="14">
    <location>
        <begin position="271"/>
        <end position="297"/>
    </location>
</feature>
<keyword evidence="3" id="KW-1003">Cell membrane</keyword>
<feature type="region of interest" description="Disordered" evidence="13">
    <location>
        <begin position="1"/>
        <end position="22"/>
    </location>
</feature>
<comment type="similarity">
    <text evidence="12">Belongs to the G-protein coupled receptor 1 family.</text>
</comment>
<feature type="transmembrane region" description="Helical" evidence="14">
    <location>
        <begin position="114"/>
        <end position="135"/>
    </location>
</feature>
<dbReference type="GeneTree" id="ENSGT01030000234667"/>
<keyword evidence="6 12" id="KW-0297">G-protein coupled receptor</keyword>
<feature type="transmembrane region" description="Helical" evidence="14">
    <location>
        <begin position="238"/>
        <end position="259"/>
    </location>
</feature>
<evidence type="ECO:0000256" key="14">
    <source>
        <dbReference type="SAM" id="Phobius"/>
    </source>
</evidence>
<evidence type="ECO:0000259" key="15">
    <source>
        <dbReference type="PROSITE" id="PS50262"/>
    </source>
</evidence>
<dbReference type="Proteomes" id="UP000694398">
    <property type="component" value="Unassembled WGS sequence"/>
</dbReference>
<keyword evidence="11 12" id="KW-0807">Transducer</keyword>
<dbReference type="PRINTS" id="PR00657">
    <property type="entry name" value="CCCHEMOKINER"/>
</dbReference>
<evidence type="ECO:0000256" key="1">
    <source>
        <dbReference type="ARBA" id="ARBA00004651"/>
    </source>
</evidence>
<proteinExistence type="inferred from homology"/>
<feature type="transmembrane region" description="Helical" evidence="14">
    <location>
        <begin position="156"/>
        <end position="174"/>
    </location>
</feature>
<feature type="compositionally biased region" description="Polar residues" evidence="13">
    <location>
        <begin position="332"/>
        <end position="348"/>
    </location>
</feature>
<name>A0A8C2W6F0_CHILA</name>
<dbReference type="AlphaFoldDB" id="A0A8C2W6F0"/>
<feature type="transmembrane region" description="Helical" evidence="14">
    <location>
        <begin position="38"/>
        <end position="65"/>
    </location>
</feature>
<dbReference type="InterPro" id="IPR000276">
    <property type="entry name" value="GPCR_Rhodpsn"/>
</dbReference>
<dbReference type="InterPro" id="IPR000355">
    <property type="entry name" value="Chemokine_rcpt"/>
</dbReference>
<evidence type="ECO:0000256" key="11">
    <source>
        <dbReference type="ARBA" id="ARBA00023224"/>
    </source>
</evidence>
<keyword evidence="8" id="KW-1015">Disulfide bond</keyword>
<dbReference type="GO" id="GO:0016494">
    <property type="term" value="F:C-X-C chemokine receptor activity"/>
    <property type="evidence" value="ECO:0007669"/>
    <property type="project" value="InterPro"/>
</dbReference>
<evidence type="ECO:0000256" key="2">
    <source>
        <dbReference type="ARBA" id="ARBA00019717"/>
    </source>
</evidence>
<dbReference type="GO" id="GO:0016493">
    <property type="term" value="F:C-C chemokine receptor activity"/>
    <property type="evidence" value="ECO:0007669"/>
    <property type="project" value="TreeGrafter"/>
</dbReference>
<dbReference type="PRINTS" id="PR01105">
    <property type="entry name" value="CXCCHMKINER6"/>
</dbReference>
<evidence type="ECO:0000256" key="5">
    <source>
        <dbReference type="ARBA" id="ARBA00022989"/>
    </source>
</evidence>
<dbReference type="InterPro" id="IPR002235">
    <property type="entry name" value="Chemokine_CXCR6"/>
</dbReference>
<dbReference type="OMA" id="YASIHEW"/>
<feature type="transmembrane region" description="Helical" evidence="14">
    <location>
        <begin position="74"/>
        <end position="94"/>
    </location>
</feature>
<dbReference type="GO" id="GO:0006954">
    <property type="term" value="P:inflammatory response"/>
    <property type="evidence" value="ECO:0007669"/>
    <property type="project" value="InterPro"/>
</dbReference>
<dbReference type="GO" id="GO:0019722">
    <property type="term" value="P:calcium-mediated signaling"/>
    <property type="evidence" value="ECO:0007669"/>
    <property type="project" value="TreeGrafter"/>
</dbReference>
<dbReference type="Ensembl" id="ENSCLAT00000026183.1">
    <property type="protein sequence ID" value="ENSCLAP00000025881.1"/>
    <property type="gene ID" value="ENSCLAG00000018009.1"/>
</dbReference>
<keyword evidence="5 14" id="KW-1133">Transmembrane helix</keyword>
<evidence type="ECO:0000256" key="3">
    <source>
        <dbReference type="ARBA" id="ARBA00022475"/>
    </source>
</evidence>
<evidence type="ECO:0000256" key="10">
    <source>
        <dbReference type="ARBA" id="ARBA00023180"/>
    </source>
</evidence>
<evidence type="ECO:0000256" key="7">
    <source>
        <dbReference type="ARBA" id="ARBA00023136"/>
    </source>
</evidence>
<dbReference type="GO" id="GO:0006955">
    <property type="term" value="P:immune response"/>
    <property type="evidence" value="ECO:0007669"/>
    <property type="project" value="TreeGrafter"/>
</dbReference>
<evidence type="ECO:0000313" key="16">
    <source>
        <dbReference type="Ensembl" id="ENSCLAP00000025881.1"/>
    </source>
</evidence>
<feature type="transmembrane region" description="Helical" evidence="14">
    <location>
        <begin position="194"/>
        <end position="217"/>
    </location>
</feature>
<feature type="region of interest" description="Disordered" evidence="13">
    <location>
        <begin position="328"/>
        <end position="348"/>
    </location>
</feature>
<gene>
    <name evidence="16" type="primary">CXCR6</name>
</gene>
<dbReference type="PRINTS" id="PR00237">
    <property type="entry name" value="GPCRRHODOPSN"/>
</dbReference>
<dbReference type="Pfam" id="PF00001">
    <property type="entry name" value="7tm_1"/>
    <property type="match status" value="1"/>
</dbReference>
<keyword evidence="9 12" id="KW-0675">Receptor</keyword>
<evidence type="ECO:0000256" key="13">
    <source>
        <dbReference type="SAM" id="MobiDB-lite"/>
    </source>
</evidence>
<dbReference type="Gene3D" id="1.20.1070.10">
    <property type="entry name" value="Rhodopsin 7-helix transmembrane proteins"/>
    <property type="match status" value="1"/>
</dbReference>
<dbReference type="PROSITE" id="PS50262">
    <property type="entry name" value="G_PROTEIN_RECEP_F1_2"/>
    <property type="match status" value="1"/>
</dbReference>
<dbReference type="PANTHER" id="PTHR10489">
    <property type="entry name" value="CELL ADHESION MOLECULE"/>
    <property type="match status" value="1"/>
</dbReference>
<evidence type="ECO:0000256" key="6">
    <source>
        <dbReference type="ARBA" id="ARBA00023040"/>
    </source>
</evidence>
<sequence>MDDVEPTDYEFPQIPGLSSADEDNSREAHARFLRFQEVFLPCVYVLVFVLGLLGNVLVLVIYIFYQKVRSVTDIFLVNLPLADLVFVCTLPFWAYAGSHQWVFGGAMCKILHGIYATNFYVSMLTLTCITIDRYLVVVRATKAYIQGATCMAWGKGILGGTWVVSLVLSLPQIIYGEVHNLDKLVCDYHQDEIFRVVLVTQMTLGFFLPLVIMMLCYPAIIRTLLLSRGFQKHKSLKIIILVVVVFLLTQTPFSLVKLIRSSRWEYYTRTSFNYAVVVTEAISYLRVCLNPVLYAFVGLKFRKSFWKLMKDTGCLPSAGFSSELKSSEDNSKSYSASHNAKPTSTFQL</sequence>
<dbReference type="PANTHER" id="PTHR10489:SF705">
    <property type="entry name" value="C-X-C CHEMOKINE RECEPTOR TYPE 6"/>
    <property type="match status" value="1"/>
</dbReference>
<evidence type="ECO:0000256" key="8">
    <source>
        <dbReference type="ARBA" id="ARBA00023157"/>
    </source>
</evidence>
<evidence type="ECO:0000313" key="17">
    <source>
        <dbReference type="Proteomes" id="UP000694398"/>
    </source>
</evidence>
<evidence type="ECO:0000256" key="9">
    <source>
        <dbReference type="ARBA" id="ARBA00023170"/>
    </source>
</evidence>
<dbReference type="RefSeq" id="XP_005383514.1">
    <property type="nucleotide sequence ID" value="XM_005383457.2"/>
</dbReference>
<comment type="subcellular location">
    <subcellularLocation>
        <location evidence="1">Cell membrane</location>
        <topology evidence="1">Multi-pass membrane protein</topology>
    </subcellularLocation>
</comment>
<dbReference type="GO" id="GO:0019957">
    <property type="term" value="F:C-C chemokine binding"/>
    <property type="evidence" value="ECO:0007669"/>
    <property type="project" value="TreeGrafter"/>
</dbReference>
<dbReference type="GO" id="GO:0007204">
    <property type="term" value="P:positive regulation of cytosolic calcium ion concentration"/>
    <property type="evidence" value="ECO:0007669"/>
    <property type="project" value="TreeGrafter"/>
</dbReference>
<dbReference type="GO" id="GO:0009897">
    <property type="term" value="C:external side of plasma membrane"/>
    <property type="evidence" value="ECO:0007669"/>
    <property type="project" value="TreeGrafter"/>
</dbReference>
<dbReference type="SUPFAM" id="SSF81321">
    <property type="entry name" value="Family A G protein-coupled receptor-like"/>
    <property type="match status" value="1"/>
</dbReference>
<reference evidence="16" key="1">
    <citation type="submission" date="2025-08" db="UniProtKB">
        <authorList>
            <consortium name="Ensembl"/>
        </authorList>
    </citation>
    <scope>IDENTIFICATION</scope>
</reference>
<dbReference type="OrthoDB" id="5970631at2759"/>